<feature type="domain" description="Integrase catalytic" evidence="1">
    <location>
        <begin position="17"/>
        <end position="115"/>
    </location>
</feature>
<dbReference type="PANTHER" id="PTHR37984">
    <property type="entry name" value="PROTEIN CBG26694"/>
    <property type="match status" value="1"/>
</dbReference>
<evidence type="ECO:0000259" key="1">
    <source>
        <dbReference type="PROSITE" id="PS50994"/>
    </source>
</evidence>
<dbReference type="InterPro" id="IPR012337">
    <property type="entry name" value="RNaseH-like_sf"/>
</dbReference>
<accession>A0ABQ9GUJ5</accession>
<dbReference type="PANTHER" id="PTHR37984:SF5">
    <property type="entry name" value="PROTEIN NYNRIN-LIKE"/>
    <property type="match status" value="1"/>
</dbReference>
<name>A0ABQ9GUJ5_9NEOP</name>
<dbReference type="Gene3D" id="3.30.420.10">
    <property type="entry name" value="Ribonuclease H-like superfamily/Ribonuclease H"/>
    <property type="match status" value="1"/>
</dbReference>
<keyword evidence="3" id="KW-1185">Reference proteome</keyword>
<organism evidence="2 3">
    <name type="scientific">Dryococelus australis</name>
    <dbReference type="NCBI Taxonomy" id="614101"/>
    <lineage>
        <taxon>Eukaryota</taxon>
        <taxon>Metazoa</taxon>
        <taxon>Ecdysozoa</taxon>
        <taxon>Arthropoda</taxon>
        <taxon>Hexapoda</taxon>
        <taxon>Insecta</taxon>
        <taxon>Pterygota</taxon>
        <taxon>Neoptera</taxon>
        <taxon>Polyneoptera</taxon>
        <taxon>Phasmatodea</taxon>
        <taxon>Verophasmatodea</taxon>
        <taxon>Anareolatae</taxon>
        <taxon>Phasmatidae</taxon>
        <taxon>Eurycanthinae</taxon>
        <taxon>Dryococelus</taxon>
    </lineage>
</organism>
<protein>
    <recommendedName>
        <fullName evidence="1">Integrase catalytic domain-containing protein</fullName>
    </recommendedName>
</protein>
<sequence length="284" mass="32940">MEHVIDEFFKNCNECQLAKQPRNRKVGKYSIKVPTRPGGNNSILILVDGFSKFMLLLLLRDIKAKNIVKSLVEKVWKIIGSPVLIVSDNTSYFNSHMMKYMYFQWGIKHVNTSPYYSCPNLVEMINNNLKVALSIFHNVDQHGWDENLPDNFFWARTVITYPKFVGNSPETSETTCGKELEPFWHQTCINLEKLRISVEKKYNKDRLDNPYTEGDLVVFRHYVRSNKAAHFSSKLAMPYNGPLKILKFLVPVNVLLGDPSNDFIFRKAHLSHIKEYCTADLKKD</sequence>
<dbReference type="InterPro" id="IPR001584">
    <property type="entry name" value="Integrase_cat-core"/>
</dbReference>
<proteinExistence type="predicted"/>
<dbReference type="InterPro" id="IPR050951">
    <property type="entry name" value="Retrovirus_Pol_polyprotein"/>
</dbReference>
<dbReference type="PROSITE" id="PS50994">
    <property type="entry name" value="INTEGRASE"/>
    <property type="match status" value="1"/>
</dbReference>
<evidence type="ECO:0000313" key="3">
    <source>
        <dbReference type="Proteomes" id="UP001159363"/>
    </source>
</evidence>
<dbReference type="SUPFAM" id="SSF53098">
    <property type="entry name" value="Ribonuclease H-like"/>
    <property type="match status" value="1"/>
</dbReference>
<comment type="caution">
    <text evidence="2">The sequence shown here is derived from an EMBL/GenBank/DDBJ whole genome shotgun (WGS) entry which is preliminary data.</text>
</comment>
<dbReference type="Proteomes" id="UP001159363">
    <property type="component" value="Chromosome 8"/>
</dbReference>
<dbReference type="EMBL" id="JARBHB010000009">
    <property type="protein sequence ID" value="KAJ8875664.1"/>
    <property type="molecule type" value="Genomic_DNA"/>
</dbReference>
<dbReference type="InterPro" id="IPR036397">
    <property type="entry name" value="RNaseH_sf"/>
</dbReference>
<gene>
    <name evidence="2" type="ORF">PR048_023562</name>
</gene>
<reference evidence="2 3" key="1">
    <citation type="submission" date="2023-02" db="EMBL/GenBank/DDBJ databases">
        <title>LHISI_Scaffold_Assembly.</title>
        <authorList>
            <person name="Stuart O.P."/>
            <person name="Cleave R."/>
            <person name="Magrath M.J.L."/>
            <person name="Mikheyev A.S."/>
        </authorList>
    </citation>
    <scope>NUCLEOTIDE SEQUENCE [LARGE SCALE GENOMIC DNA]</scope>
    <source>
        <strain evidence="2">Daus_M_001</strain>
        <tissue evidence="2">Leg muscle</tissue>
    </source>
</reference>
<evidence type="ECO:0000313" key="2">
    <source>
        <dbReference type="EMBL" id="KAJ8875664.1"/>
    </source>
</evidence>